<evidence type="ECO:0000256" key="3">
    <source>
        <dbReference type="ARBA" id="ARBA00022692"/>
    </source>
</evidence>
<dbReference type="Pfam" id="PF13396">
    <property type="entry name" value="PLDc_N"/>
    <property type="match status" value="1"/>
</dbReference>
<reference evidence="6 7" key="1">
    <citation type="submission" date="2015-08" db="EMBL/GenBank/DDBJ databases">
        <title>Genome sequence of the pristinamycin over-producing bacterium Streptomyces pristinaespiralis HCCB10218.</title>
        <authorList>
            <person name="Tian J."/>
            <person name="Yang J."/>
            <person name="Li L."/>
            <person name="Ruan L."/>
            <person name="Wei W."/>
            <person name="Zheng G."/>
            <person name="Wei Z."/>
            <person name="Yang S."/>
            <person name="Ge M."/>
            <person name="Jiang W."/>
            <person name="Lu Y."/>
        </authorList>
    </citation>
    <scope>NUCLEOTIDE SEQUENCE [LARGE SCALE GENOMIC DNA]</scope>
    <source>
        <strain evidence="6 7">HCCB 10218</strain>
    </source>
</reference>
<dbReference type="PATRIC" id="fig|38300.4.peg.7002"/>
<evidence type="ECO:0000256" key="1">
    <source>
        <dbReference type="ARBA" id="ARBA00004651"/>
    </source>
</evidence>
<evidence type="ECO:0000256" key="5">
    <source>
        <dbReference type="ARBA" id="ARBA00023136"/>
    </source>
</evidence>
<dbReference type="OrthoDB" id="7596142at2"/>
<gene>
    <name evidence="6" type="ORF">SPRI_6696</name>
</gene>
<dbReference type="EMBL" id="CP011340">
    <property type="protein sequence ID" value="ALC25002.1"/>
    <property type="molecule type" value="Genomic_DNA"/>
</dbReference>
<dbReference type="GeneID" id="97232259"/>
<dbReference type="AlphaFoldDB" id="A0A0M4DGI3"/>
<dbReference type="InterPro" id="IPR018649">
    <property type="entry name" value="SHOCT"/>
</dbReference>
<dbReference type="KEGG" id="spri:SPRI_6696"/>
<evidence type="ECO:0000313" key="6">
    <source>
        <dbReference type="EMBL" id="ALC25002.1"/>
    </source>
</evidence>
<organism evidence="6">
    <name type="scientific">Streptomyces pristinaespiralis</name>
    <dbReference type="NCBI Taxonomy" id="38300"/>
    <lineage>
        <taxon>Bacteria</taxon>
        <taxon>Bacillati</taxon>
        <taxon>Actinomycetota</taxon>
        <taxon>Actinomycetes</taxon>
        <taxon>Kitasatosporales</taxon>
        <taxon>Streptomycetaceae</taxon>
        <taxon>Streptomyces</taxon>
    </lineage>
</organism>
<protein>
    <submittedName>
        <fullName evidence="6">Membrane protein</fullName>
    </submittedName>
</protein>
<comment type="subcellular location">
    <subcellularLocation>
        <location evidence="1">Cell membrane</location>
        <topology evidence="1">Multi-pass membrane protein</topology>
    </subcellularLocation>
</comment>
<dbReference type="RefSeq" id="WP_005320969.1">
    <property type="nucleotide sequence ID" value="NZ_CP011340.1"/>
</dbReference>
<keyword evidence="2" id="KW-1003">Cell membrane</keyword>
<keyword evidence="5" id="KW-0472">Membrane</keyword>
<sequence>MSAQTYLAYDYPLLSVFWSMLVFFLWIMWFVLLFRIVTDIFRDDALSGWAKAGWLVFTVLLPFLGVFVYVIARGRNMGRRETEHARAQREAFDTYVREAAGGKGRPSSVDELSRLSEIRARGDITDEEFSRAKDLILTGHGPAGGPDSATRATTSGR</sequence>
<dbReference type="Proteomes" id="UP000060513">
    <property type="component" value="Chromosome"/>
</dbReference>
<dbReference type="Pfam" id="PF09851">
    <property type="entry name" value="SHOCT"/>
    <property type="match status" value="1"/>
</dbReference>
<keyword evidence="4" id="KW-1133">Transmembrane helix</keyword>
<accession>A0A0M4DGI3</accession>
<dbReference type="InterPro" id="IPR027379">
    <property type="entry name" value="CLS_N"/>
</dbReference>
<keyword evidence="3" id="KW-0812">Transmembrane</keyword>
<name>A0A0M4DGI3_STRPR</name>
<dbReference type="GO" id="GO:0005886">
    <property type="term" value="C:plasma membrane"/>
    <property type="evidence" value="ECO:0007669"/>
    <property type="project" value="UniProtKB-SubCell"/>
</dbReference>
<evidence type="ECO:0000256" key="2">
    <source>
        <dbReference type="ARBA" id="ARBA00022475"/>
    </source>
</evidence>
<evidence type="ECO:0000313" key="7">
    <source>
        <dbReference type="Proteomes" id="UP000060513"/>
    </source>
</evidence>
<proteinExistence type="predicted"/>
<dbReference type="OMA" id="LAMFEFF"/>
<dbReference type="STRING" id="38300.SPRI_6696"/>
<evidence type="ECO:0000256" key="4">
    <source>
        <dbReference type="ARBA" id="ARBA00022989"/>
    </source>
</evidence>